<reference evidence="1" key="1">
    <citation type="submission" date="2020-11" db="EMBL/GenBank/DDBJ databases">
        <authorList>
            <person name="Tran Van P."/>
        </authorList>
    </citation>
    <scope>NUCLEOTIDE SEQUENCE</scope>
</reference>
<dbReference type="EMBL" id="OE002464">
    <property type="protein sequence ID" value="CAD7458774.1"/>
    <property type="molecule type" value="Genomic_DNA"/>
</dbReference>
<sequence length="191" mass="20929">MSSVPHFTSQKCSLEVHRTDLFYPSALFTDSDRVECDVTLYGSPALLSCVLFVCGARGQVGRLPLWPPRGGTVLMTVPVAVVAARQEHVLQVPPTPLPDLIPMGASASLPPHPFTTILDSPLYRTNTSPKRLKPVRSVTRYKIYVLFTTVLQGSSVTYTHPLTVRAATLPLTVKRCNSTPDCQNMQPERNG</sequence>
<accession>A0A7R9NWN9</accession>
<organism evidence="1">
    <name type="scientific">Timema tahoe</name>
    <dbReference type="NCBI Taxonomy" id="61484"/>
    <lineage>
        <taxon>Eukaryota</taxon>
        <taxon>Metazoa</taxon>
        <taxon>Ecdysozoa</taxon>
        <taxon>Arthropoda</taxon>
        <taxon>Hexapoda</taxon>
        <taxon>Insecta</taxon>
        <taxon>Pterygota</taxon>
        <taxon>Neoptera</taxon>
        <taxon>Polyneoptera</taxon>
        <taxon>Phasmatodea</taxon>
        <taxon>Timematodea</taxon>
        <taxon>Timematoidea</taxon>
        <taxon>Timematidae</taxon>
        <taxon>Timema</taxon>
    </lineage>
</organism>
<name>A0A7R9NWN9_9NEOP</name>
<protein>
    <submittedName>
        <fullName evidence="1">Uncharacterized protein</fullName>
    </submittedName>
</protein>
<proteinExistence type="predicted"/>
<dbReference type="AlphaFoldDB" id="A0A7R9NWN9"/>
<evidence type="ECO:0000313" key="1">
    <source>
        <dbReference type="EMBL" id="CAD7458774.1"/>
    </source>
</evidence>
<gene>
    <name evidence="1" type="ORF">TTEB3V08_LOCUS6747</name>
</gene>